<sequence length="813" mass="84082">MHNYCALLALMLAVGLCGYLLMIGLSALPFHAYASLGSYIRAGLAYSDANTTGLTTTSEEPSRSPTFAGFRPKNDTNDNFAALSKCAASWSSYNAFTSTDVTYLDTTSTSIQHTHTHLTQGTGAVYTTRDGIPVASGSFQPTKVVKSEIIITSSTTENAPSTQHPASFNATPSCPSIKPKKCSSLYSAYLSSLGLPSNASIPAITPAPTNSPPCPQYYFRPSSSCSYYQDSVDSSCYISGQSVQVFYFPPNTANGSDVPTSITSAVVQEYAPGITFTSPSIYLSFDYLSGQRLLPASQSICVTCGPEYEGCETYGVGGGNALKYQGTSIAGALLTLAPEDVSTLLVSYGPAAATSAANAIASGGADYANAIGNVVGVLDVMPQRLDLNALVHPAPTDYYLRPEGAPGCSLLYLQPECGTIFEGRHRPILSVPSQVSILQGDWATCNPAIYGVYDPPVALTKTSVLQGPEYPGRPSTEQDSGNGGHQQTSYEAASANRPTPPTPHMTDSGPQPTQDGHQSSPSDDGQGGDPYTFHPPRIEHSAPSLALPGPPYHTIANPEKPTQESEVDDDGQDGSQPTDTNSPDASAGPVEQPEQGTKITESGETFTLSRQGPDAACINGATVTRDGSAATVDGQTISANADFVAIGTRKVSWDALGRAAVVQPHTATLTEGDSEVPVVQDSTASGVYVVGGSIRLTVGGAATVLDSETLSAVSDGVFRGGSTITLDASTNAISTSTSDDDDRTRTSQPTTAAARGSPSQSVTAPGRSTAGQAEASATTTSGSGSAVRYSPTAHAKTAFLMLVGIAIANFVVP</sequence>
<feature type="compositionally biased region" description="Low complexity" evidence="1">
    <location>
        <begin position="768"/>
        <end position="786"/>
    </location>
</feature>
<dbReference type="VEuPathDB" id="FungiDB:BTJ68_06239"/>
<name>A0A3M7CSP7_HORWE</name>
<feature type="region of interest" description="Disordered" evidence="1">
    <location>
        <begin position="464"/>
        <end position="599"/>
    </location>
</feature>
<feature type="region of interest" description="Disordered" evidence="1">
    <location>
        <begin position="732"/>
        <end position="788"/>
    </location>
</feature>
<gene>
    <name evidence="2" type="ORF">D0865_04340</name>
</gene>
<feature type="compositionally biased region" description="Polar residues" evidence="1">
    <location>
        <begin position="475"/>
        <end position="491"/>
    </location>
</feature>
<accession>A0A3M7CSP7</accession>
<organism evidence="2 3">
    <name type="scientific">Hortaea werneckii</name>
    <name type="common">Black yeast</name>
    <name type="synonym">Cladosporium werneckii</name>
    <dbReference type="NCBI Taxonomy" id="91943"/>
    <lineage>
        <taxon>Eukaryota</taxon>
        <taxon>Fungi</taxon>
        <taxon>Dikarya</taxon>
        <taxon>Ascomycota</taxon>
        <taxon>Pezizomycotina</taxon>
        <taxon>Dothideomycetes</taxon>
        <taxon>Dothideomycetidae</taxon>
        <taxon>Mycosphaerellales</taxon>
        <taxon>Teratosphaeriaceae</taxon>
        <taxon>Hortaea</taxon>
    </lineage>
</organism>
<feature type="compositionally biased region" description="Polar residues" evidence="1">
    <location>
        <begin position="508"/>
        <end position="523"/>
    </location>
</feature>
<protein>
    <submittedName>
        <fullName evidence="2">Uncharacterized protein</fullName>
    </submittedName>
</protein>
<evidence type="ECO:0000313" key="2">
    <source>
        <dbReference type="EMBL" id="RMY55135.1"/>
    </source>
</evidence>
<dbReference type="AlphaFoldDB" id="A0A3M7CSP7"/>
<feature type="compositionally biased region" description="Polar residues" evidence="1">
    <location>
        <begin position="573"/>
        <end position="584"/>
    </location>
</feature>
<dbReference type="OrthoDB" id="3944128at2759"/>
<dbReference type="Proteomes" id="UP000270230">
    <property type="component" value="Unassembled WGS sequence"/>
</dbReference>
<evidence type="ECO:0000256" key="1">
    <source>
        <dbReference type="SAM" id="MobiDB-lite"/>
    </source>
</evidence>
<comment type="caution">
    <text evidence="2">The sequence shown here is derived from an EMBL/GenBank/DDBJ whole genome shotgun (WGS) entry which is preliminary data.</text>
</comment>
<proteinExistence type="predicted"/>
<evidence type="ECO:0000313" key="3">
    <source>
        <dbReference type="Proteomes" id="UP000270230"/>
    </source>
</evidence>
<dbReference type="EMBL" id="QWIN01000263">
    <property type="protein sequence ID" value="RMY55135.1"/>
    <property type="molecule type" value="Genomic_DNA"/>
</dbReference>
<reference evidence="2 3" key="1">
    <citation type="journal article" date="2018" name="BMC Genomics">
        <title>Genomic evidence for intraspecific hybridization in a clonal and extremely halotolerant yeast.</title>
        <authorList>
            <person name="Gostincar C."/>
            <person name="Stajich J.E."/>
            <person name="Zupancic J."/>
            <person name="Zalar P."/>
            <person name="Gunde-Cimerman N."/>
        </authorList>
    </citation>
    <scope>NUCLEOTIDE SEQUENCE [LARGE SCALE GENOMIC DNA]</scope>
    <source>
        <strain evidence="2 3">EXF-151</strain>
    </source>
</reference>